<reference evidence="1" key="1">
    <citation type="submission" date="2022-09" db="EMBL/GenBank/DDBJ databases">
        <authorList>
            <person name="Cesa-Luna C."/>
            <person name="Girard L."/>
            <person name="Lood C."/>
            <person name="Hofte M."/>
            <person name="De Mot R."/>
        </authorList>
    </citation>
    <scope>NUCLEOTIDE SEQUENCE</scope>
    <source>
        <strain evidence="1">B1M3-32</strain>
    </source>
</reference>
<evidence type="ECO:0008006" key="3">
    <source>
        <dbReference type="Google" id="ProtNLM"/>
    </source>
</evidence>
<dbReference type="Proteomes" id="UP001139955">
    <property type="component" value="Unassembled WGS sequence"/>
</dbReference>
<dbReference type="AlphaFoldDB" id="A0A9X2XGC2"/>
<name>A0A9X2XGC2_9PSED</name>
<comment type="caution">
    <text evidence="1">The sequence shown here is derived from an EMBL/GenBank/DDBJ whole genome shotgun (WGS) entry which is preliminary data.</text>
</comment>
<dbReference type="RefSeq" id="WP_301621752.1">
    <property type="nucleotide sequence ID" value="NZ_JAOSKY010000004.1"/>
</dbReference>
<evidence type="ECO:0000313" key="2">
    <source>
        <dbReference type="Proteomes" id="UP001139955"/>
    </source>
</evidence>
<reference evidence="1" key="2">
    <citation type="journal article" date="2023" name="mSystems">
        <title>Charting the Lipopeptidome of Nonpathogenic Pseudomonas.</title>
        <authorList>
            <person name="Cesa-Luna C."/>
            <person name="Geudens N."/>
            <person name="Girard L."/>
            <person name="De Roo V."/>
            <person name="Maklad H.R."/>
            <person name="Martins J.C."/>
            <person name="Hofte M."/>
            <person name="De Mot R."/>
        </authorList>
    </citation>
    <scope>NUCLEOTIDE SEQUENCE</scope>
    <source>
        <strain evidence="1">B1M3-32</strain>
    </source>
</reference>
<organism evidence="1 2">
    <name type="scientific">Pseudomonas koreensis</name>
    <dbReference type="NCBI Taxonomy" id="198620"/>
    <lineage>
        <taxon>Bacteria</taxon>
        <taxon>Pseudomonadati</taxon>
        <taxon>Pseudomonadota</taxon>
        <taxon>Gammaproteobacteria</taxon>
        <taxon>Pseudomonadales</taxon>
        <taxon>Pseudomonadaceae</taxon>
        <taxon>Pseudomonas</taxon>
    </lineage>
</organism>
<proteinExistence type="predicted"/>
<gene>
    <name evidence="1" type="ORF">OC940_09730</name>
</gene>
<sequence>MKGGERGESLQIIVGGGLSRCVGLPALMMERVFIDESRKWKFSRAVQMICPRCQQDYIAQARIKVTETVIFICPECDSIWFGLEKIGRMPFLDYGTYMEGIGLSGLWDELEILVERI</sequence>
<protein>
    <recommendedName>
        <fullName evidence="3">Transcription factor zinc-finger domain-containing protein</fullName>
    </recommendedName>
</protein>
<accession>A0A9X2XGC2</accession>
<keyword evidence="2" id="KW-1185">Reference proteome</keyword>
<evidence type="ECO:0000313" key="1">
    <source>
        <dbReference type="EMBL" id="MCU7248078.1"/>
    </source>
</evidence>
<dbReference type="EMBL" id="JAOSKY010000004">
    <property type="protein sequence ID" value="MCU7248078.1"/>
    <property type="molecule type" value="Genomic_DNA"/>
</dbReference>